<dbReference type="SUPFAM" id="SSF49373">
    <property type="entry name" value="Invasin/intimin cell-adhesion fragments"/>
    <property type="match status" value="1"/>
</dbReference>
<proteinExistence type="predicted"/>
<sequence>MRKIYFLPLLFLIITACSKKSDPEPDVTLDSPTLDLKYNATHQFALTKGTTVVTPSTYTWKSSDTLVGKISKDGNFTARKIGETTITATADGKTFQSKITISPTSTLAAEPVTDWGATNTQIKAKEKRTLLSETTETIFFKGENTKIAASGYILESGKLTSSALLLTTTQAVATEALTFYQERYPDYGTLDSSVVFINDARTFGVLVGVDTDLGLYAIYSPYDPNGRLTTASVADRLKRFKIGRKL</sequence>
<dbReference type="EMBL" id="SZVO01000004">
    <property type="protein sequence ID" value="TKT92432.1"/>
    <property type="molecule type" value="Genomic_DNA"/>
</dbReference>
<accession>A0A4U6D559</accession>
<feature type="domain" description="BIG2" evidence="1">
    <location>
        <begin position="23"/>
        <end position="100"/>
    </location>
</feature>
<dbReference type="InterPro" id="IPR008964">
    <property type="entry name" value="Invasin/intimin_cell_adhesion"/>
</dbReference>
<reference evidence="2 3" key="1">
    <citation type="submission" date="2019-05" db="EMBL/GenBank/DDBJ databases">
        <title>Dyadobacter AR-3-8 sp. nov., isolated from arctic soil.</title>
        <authorList>
            <person name="Chaudhary D.K."/>
        </authorList>
    </citation>
    <scope>NUCLEOTIDE SEQUENCE [LARGE SCALE GENOMIC DNA]</scope>
    <source>
        <strain evidence="2 3">AR-3-8</strain>
    </source>
</reference>
<organism evidence="2 3">
    <name type="scientific">Dyadobacter frigoris</name>
    <dbReference type="NCBI Taxonomy" id="2576211"/>
    <lineage>
        <taxon>Bacteria</taxon>
        <taxon>Pseudomonadati</taxon>
        <taxon>Bacteroidota</taxon>
        <taxon>Cytophagia</taxon>
        <taxon>Cytophagales</taxon>
        <taxon>Spirosomataceae</taxon>
        <taxon>Dyadobacter</taxon>
    </lineage>
</organism>
<dbReference type="SMART" id="SM00635">
    <property type="entry name" value="BID_2"/>
    <property type="match status" value="1"/>
</dbReference>
<name>A0A4U6D559_9BACT</name>
<dbReference type="Proteomes" id="UP000304900">
    <property type="component" value="Unassembled WGS sequence"/>
</dbReference>
<comment type="caution">
    <text evidence="2">The sequence shown here is derived from an EMBL/GenBank/DDBJ whole genome shotgun (WGS) entry which is preliminary data.</text>
</comment>
<dbReference type="Gene3D" id="2.60.40.1080">
    <property type="match status" value="1"/>
</dbReference>
<dbReference type="AlphaFoldDB" id="A0A4U6D559"/>
<dbReference type="PROSITE" id="PS51257">
    <property type="entry name" value="PROKAR_LIPOPROTEIN"/>
    <property type="match status" value="1"/>
</dbReference>
<dbReference type="OrthoDB" id="963995at2"/>
<keyword evidence="3" id="KW-1185">Reference proteome</keyword>
<dbReference type="Pfam" id="PF02368">
    <property type="entry name" value="Big_2"/>
    <property type="match status" value="1"/>
</dbReference>
<evidence type="ECO:0000313" key="2">
    <source>
        <dbReference type="EMBL" id="TKT92432.1"/>
    </source>
</evidence>
<protein>
    <recommendedName>
        <fullName evidence="1">BIG2 domain-containing protein</fullName>
    </recommendedName>
</protein>
<gene>
    <name evidence="2" type="ORF">FDK13_10705</name>
</gene>
<dbReference type="InterPro" id="IPR003343">
    <property type="entry name" value="Big_2"/>
</dbReference>
<evidence type="ECO:0000259" key="1">
    <source>
        <dbReference type="SMART" id="SM00635"/>
    </source>
</evidence>
<dbReference type="RefSeq" id="WP_137339977.1">
    <property type="nucleotide sequence ID" value="NZ_BSQH01000007.1"/>
</dbReference>
<evidence type="ECO:0000313" key="3">
    <source>
        <dbReference type="Proteomes" id="UP000304900"/>
    </source>
</evidence>